<dbReference type="SUPFAM" id="SSF47144">
    <property type="entry name" value="HSC20 (HSCB), C-terminal oligomerisation domain"/>
    <property type="match status" value="1"/>
</dbReference>
<comment type="similarity">
    <text evidence="1">Belongs to the HscB family.</text>
</comment>
<keyword evidence="2" id="KW-0143">Chaperone</keyword>
<dbReference type="Gene3D" id="1.10.287.110">
    <property type="entry name" value="DnaJ domain"/>
    <property type="match status" value="1"/>
</dbReference>
<dbReference type="InterPro" id="IPR036386">
    <property type="entry name" value="HscB_C_sf"/>
</dbReference>
<feature type="domain" description="J" evidence="4">
    <location>
        <begin position="2"/>
        <end position="74"/>
    </location>
</feature>
<evidence type="ECO:0000256" key="2">
    <source>
        <dbReference type="ARBA" id="ARBA00023186"/>
    </source>
</evidence>
<comment type="function">
    <text evidence="3">Co-chaperone involved in the maturation of iron-sulfur cluster-containing proteins. Seems to help targeting proteins to be folded toward HscA.</text>
</comment>
<dbReference type="EMBL" id="NIDE01000008">
    <property type="protein sequence ID" value="OWK40501.1"/>
    <property type="molecule type" value="Genomic_DNA"/>
</dbReference>
<reference evidence="6" key="1">
    <citation type="submission" date="2017-06" db="EMBL/GenBank/DDBJ databases">
        <title>Genome analysis of Fimbriiglobus ruber SP5, the first member of the order Planctomycetales with confirmed chitinolytic capability.</title>
        <authorList>
            <person name="Ravin N.V."/>
            <person name="Rakitin A.L."/>
            <person name="Ivanova A.A."/>
            <person name="Beletsky A.V."/>
            <person name="Kulichevskaya I.S."/>
            <person name="Mardanov A.V."/>
            <person name="Dedysh S.N."/>
        </authorList>
    </citation>
    <scope>NUCLEOTIDE SEQUENCE [LARGE SCALE GENOMIC DNA]</scope>
    <source>
        <strain evidence="6">SP5</strain>
    </source>
</reference>
<dbReference type="GO" id="GO:0001671">
    <property type="term" value="F:ATPase activator activity"/>
    <property type="evidence" value="ECO:0007669"/>
    <property type="project" value="InterPro"/>
</dbReference>
<dbReference type="GO" id="GO:0051259">
    <property type="term" value="P:protein complex oligomerization"/>
    <property type="evidence" value="ECO:0007669"/>
    <property type="project" value="InterPro"/>
</dbReference>
<sequence>MDHFERLGLPRRFSVDLATVEREYLARSRHIHPDFHQLGSGAEQQASLELTAALNEAYTALRDPTRRAEYLVQLLGGPSSRDEKSLDQAFLMEMMDLRERMESARCENETAILETELTDREAVFLKQIADIFDRYEKLPEGDASKPALVTDVRRMLNALKTIRSLLRDFRDD</sequence>
<dbReference type="InterPro" id="IPR036869">
    <property type="entry name" value="J_dom_sf"/>
</dbReference>
<accession>A0A225DG07</accession>
<evidence type="ECO:0000313" key="6">
    <source>
        <dbReference type="Proteomes" id="UP000214646"/>
    </source>
</evidence>
<dbReference type="InterPro" id="IPR004640">
    <property type="entry name" value="HscB"/>
</dbReference>
<dbReference type="InterPro" id="IPR009073">
    <property type="entry name" value="HscB_oligo_C"/>
</dbReference>
<dbReference type="PANTHER" id="PTHR14021">
    <property type="entry name" value="IRON-SULFUR CLUSTER CO-CHAPERONE PROTEIN HSCB"/>
    <property type="match status" value="1"/>
</dbReference>
<dbReference type="Gene3D" id="1.20.1280.20">
    <property type="entry name" value="HscB, C-terminal domain"/>
    <property type="match status" value="1"/>
</dbReference>
<dbReference type="PROSITE" id="PS50076">
    <property type="entry name" value="DNAJ_2"/>
    <property type="match status" value="1"/>
</dbReference>
<organism evidence="5 6">
    <name type="scientific">Fimbriiglobus ruber</name>
    <dbReference type="NCBI Taxonomy" id="1908690"/>
    <lineage>
        <taxon>Bacteria</taxon>
        <taxon>Pseudomonadati</taxon>
        <taxon>Planctomycetota</taxon>
        <taxon>Planctomycetia</taxon>
        <taxon>Gemmatales</taxon>
        <taxon>Gemmataceae</taxon>
        <taxon>Fimbriiglobus</taxon>
    </lineage>
</organism>
<dbReference type="AlphaFoldDB" id="A0A225DG07"/>
<dbReference type="OrthoDB" id="287587at2"/>
<evidence type="ECO:0000256" key="1">
    <source>
        <dbReference type="ARBA" id="ARBA00010476"/>
    </source>
</evidence>
<proteinExistence type="inferred from homology"/>
<evidence type="ECO:0000313" key="5">
    <source>
        <dbReference type="EMBL" id="OWK40501.1"/>
    </source>
</evidence>
<comment type="caution">
    <text evidence="5">The sequence shown here is derived from an EMBL/GenBank/DDBJ whole genome shotgun (WGS) entry which is preliminary data.</text>
</comment>
<dbReference type="Proteomes" id="UP000214646">
    <property type="component" value="Unassembled WGS sequence"/>
</dbReference>
<name>A0A225DG07_9BACT</name>
<dbReference type="RefSeq" id="WP_088256406.1">
    <property type="nucleotide sequence ID" value="NZ_NIDE01000008.1"/>
</dbReference>
<dbReference type="SUPFAM" id="SSF46565">
    <property type="entry name" value="Chaperone J-domain"/>
    <property type="match status" value="1"/>
</dbReference>
<dbReference type="InterPro" id="IPR001623">
    <property type="entry name" value="DnaJ_domain"/>
</dbReference>
<dbReference type="PANTHER" id="PTHR14021:SF15">
    <property type="entry name" value="IRON-SULFUR CLUSTER CO-CHAPERONE PROTEIN HSCB"/>
    <property type="match status" value="1"/>
</dbReference>
<dbReference type="Pfam" id="PF00226">
    <property type="entry name" value="DnaJ"/>
    <property type="match status" value="1"/>
</dbReference>
<dbReference type="GO" id="GO:0051087">
    <property type="term" value="F:protein-folding chaperone binding"/>
    <property type="evidence" value="ECO:0007669"/>
    <property type="project" value="InterPro"/>
</dbReference>
<dbReference type="NCBIfam" id="TIGR00714">
    <property type="entry name" value="hscB"/>
    <property type="match status" value="1"/>
</dbReference>
<keyword evidence="6" id="KW-1185">Reference proteome</keyword>
<dbReference type="SMART" id="SM00271">
    <property type="entry name" value="DnaJ"/>
    <property type="match status" value="1"/>
</dbReference>
<evidence type="ECO:0000256" key="3">
    <source>
        <dbReference type="ARBA" id="ARBA00025596"/>
    </source>
</evidence>
<dbReference type="GO" id="GO:0044571">
    <property type="term" value="P:[2Fe-2S] cluster assembly"/>
    <property type="evidence" value="ECO:0007669"/>
    <property type="project" value="InterPro"/>
</dbReference>
<dbReference type="Pfam" id="PF07743">
    <property type="entry name" value="HSCB_C"/>
    <property type="match status" value="1"/>
</dbReference>
<evidence type="ECO:0000259" key="4">
    <source>
        <dbReference type="PROSITE" id="PS50076"/>
    </source>
</evidence>
<protein>
    <submittedName>
        <fullName evidence="5">Chaperone protein HscB</fullName>
    </submittedName>
</protein>
<gene>
    <name evidence="5" type="ORF">FRUB_05420</name>
</gene>